<protein>
    <recommendedName>
        <fullName evidence="5">Transmembrane protein</fullName>
    </recommendedName>
</protein>
<keyword evidence="4" id="KW-1185">Reference proteome</keyword>
<feature type="compositionally biased region" description="Basic residues" evidence="1">
    <location>
        <begin position="232"/>
        <end position="243"/>
    </location>
</feature>
<feature type="region of interest" description="Disordered" evidence="1">
    <location>
        <begin position="210"/>
        <end position="243"/>
    </location>
</feature>
<keyword evidence="2" id="KW-1133">Transmembrane helix</keyword>
<evidence type="ECO:0000313" key="4">
    <source>
        <dbReference type="Proteomes" id="UP000789595"/>
    </source>
</evidence>
<reference evidence="3" key="1">
    <citation type="submission" date="2021-11" db="EMBL/GenBank/DDBJ databases">
        <authorList>
            <consortium name="Genoscope - CEA"/>
            <person name="William W."/>
        </authorList>
    </citation>
    <scope>NUCLEOTIDE SEQUENCE</scope>
</reference>
<gene>
    <name evidence="3" type="ORF">PECAL_2P14810</name>
</gene>
<evidence type="ECO:0008006" key="5">
    <source>
        <dbReference type="Google" id="ProtNLM"/>
    </source>
</evidence>
<evidence type="ECO:0000313" key="3">
    <source>
        <dbReference type="EMBL" id="CAH0368415.1"/>
    </source>
</evidence>
<comment type="caution">
    <text evidence="3">The sequence shown here is derived from an EMBL/GenBank/DDBJ whole genome shotgun (WGS) entry which is preliminary data.</text>
</comment>
<dbReference type="Pfam" id="PF06979">
    <property type="entry name" value="TMEM70"/>
    <property type="match status" value="1"/>
</dbReference>
<evidence type="ECO:0000256" key="1">
    <source>
        <dbReference type="SAM" id="MobiDB-lite"/>
    </source>
</evidence>
<keyword evidence="2" id="KW-0812">Transmembrane</keyword>
<name>A0A8J2WHA7_9STRA</name>
<sequence>MLRCSARRLAASRTGTRRRLGIALRPPLRLALTPARRRPHRCFPALGQLLQHRCHATLRTDDESQHLIYESDQSFKFKALSAFGGVYATCWLGYVAADAFIIDPTGAIASNSGIVGFIGVSSVACGAFVVRTLAAKTVGRLVIDSAAPAAPTLRVTTYGPAGGERVDEAPLVDIIPRSAPSDTSRLKTFCLPDDETRAYLVLVDPGSVKDPESFSRVVSGVAPAGEGDDRQIRRRRRRRKRRG</sequence>
<feature type="transmembrane region" description="Helical" evidence="2">
    <location>
        <begin position="79"/>
        <end position="102"/>
    </location>
</feature>
<dbReference type="InterPro" id="IPR045325">
    <property type="entry name" value="TMEM70/TMEM186/TMEM223"/>
</dbReference>
<organism evidence="3 4">
    <name type="scientific">Pelagomonas calceolata</name>
    <dbReference type="NCBI Taxonomy" id="35677"/>
    <lineage>
        <taxon>Eukaryota</taxon>
        <taxon>Sar</taxon>
        <taxon>Stramenopiles</taxon>
        <taxon>Ochrophyta</taxon>
        <taxon>Pelagophyceae</taxon>
        <taxon>Pelagomonadales</taxon>
        <taxon>Pelagomonadaceae</taxon>
        <taxon>Pelagomonas</taxon>
    </lineage>
</organism>
<dbReference type="AlphaFoldDB" id="A0A8J2WHA7"/>
<dbReference type="Proteomes" id="UP000789595">
    <property type="component" value="Unassembled WGS sequence"/>
</dbReference>
<keyword evidence="2" id="KW-0472">Membrane</keyword>
<feature type="transmembrane region" description="Helical" evidence="2">
    <location>
        <begin position="108"/>
        <end position="130"/>
    </location>
</feature>
<evidence type="ECO:0000256" key="2">
    <source>
        <dbReference type="SAM" id="Phobius"/>
    </source>
</evidence>
<proteinExistence type="predicted"/>
<dbReference type="EMBL" id="CAKKNE010000002">
    <property type="protein sequence ID" value="CAH0368415.1"/>
    <property type="molecule type" value="Genomic_DNA"/>
</dbReference>
<accession>A0A8J2WHA7</accession>